<evidence type="ECO:0000313" key="1">
    <source>
        <dbReference type="EMBL" id="KAJ3978340.1"/>
    </source>
</evidence>
<proteinExistence type="predicted"/>
<accession>A0AA38ULF6</accession>
<dbReference type="Proteomes" id="UP001163850">
    <property type="component" value="Unassembled WGS sequence"/>
</dbReference>
<gene>
    <name evidence="1" type="ORF">F5890DRAFT_1602357</name>
</gene>
<comment type="caution">
    <text evidence="1">The sequence shown here is derived from an EMBL/GenBank/DDBJ whole genome shotgun (WGS) entry which is preliminary data.</text>
</comment>
<reference evidence="1" key="1">
    <citation type="submission" date="2022-08" db="EMBL/GenBank/DDBJ databases">
        <authorList>
            <consortium name="DOE Joint Genome Institute"/>
            <person name="Min B."/>
            <person name="Riley R."/>
            <person name="Sierra-Patev S."/>
            <person name="Naranjo-Ortiz M."/>
            <person name="Looney B."/>
            <person name="Konkel Z."/>
            <person name="Slot J.C."/>
            <person name="Sakamoto Y."/>
            <person name="Steenwyk J.L."/>
            <person name="Rokas A."/>
            <person name="Carro J."/>
            <person name="Camarero S."/>
            <person name="Ferreira P."/>
            <person name="Molpeceres G."/>
            <person name="Ruiz-Duenas F.J."/>
            <person name="Serrano A."/>
            <person name="Henrissat B."/>
            <person name="Drula E."/>
            <person name="Hughes K.W."/>
            <person name="Mata J.L."/>
            <person name="Ishikawa N.K."/>
            <person name="Vargas-Isla R."/>
            <person name="Ushijima S."/>
            <person name="Smith C.A."/>
            <person name="Ahrendt S."/>
            <person name="Andreopoulos W."/>
            <person name="He G."/>
            <person name="Labutti K."/>
            <person name="Lipzen A."/>
            <person name="Ng V."/>
            <person name="Sandor L."/>
            <person name="Barry K."/>
            <person name="Martinez A.T."/>
            <person name="Xiao Y."/>
            <person name="Gibbons J.G."/>
            <person name="Terashima K."/>
            <person name="Hibbett D.S."/>
            <person name="Grigoriev I.V."/>
        </authorList>
    </citation>
    <scope>NUCLEOTIDE SEQUENCE</scope>
    <source>
        <strain evidence="1">TFB7829</strain>
    </source>
</reference>
<protein>
    <submittedName>
        <fullName evidence="1">Uncharacterized protein</fullName>
    </submittedName>
</protein>
<evidence type="ECO:0000313" key="2">
    <source>
        <dbReference type="Proteomes" id="UP001163850"/>
    </source>
</evidence>
<sequence>MAAVLSAHIESSSVSITCAAARWSPRYHCNLLRHLEGQQFGERHDLSEGESVTKMLQTFNHWEENIILQIALQALMCVFREWMMTAWCYHDRDSGVELVLQETYEQLQEADKLRA</sequence>
<organism evidence="1 2">
    <name type="scientific">Lentinula detonsa</name>
    <dbReference type="NCBI Taxonomy" id="2804962"/>
    <lineage>
        <taxon>Eukaryota</taxon>
        <taxon>Fungi</taxon>
        <taxon>Dikarya</taxon>
        <taxon>Basidiomycota</taxon>
        <taxon>Agaricomycotina</taxon>
        <taxon>Agaricomycetes</taxon>
        <taxon>Agaricomycetidae</taxon>
        <taxon>Agaricales</taxon>
        <taxon>Marasmiineae</taxon>
        <taxon>Omphalotaceae</taxon>
        <taxon>Lentinula</taxon>
    </lineage>
</organism>
<name>A0AA38ULF6_9AGAR</name>
<dbReference type="EMBL" id="MU803369">
    <property type="protein sequence ID" value="KAJ3978340.1"/>
    <property type="molecule type" value="Genomic_DNA"/>
</dbReference>
<dbReference type="AlphaFoldDB" id="A0AA38ULF6"/>